<dbReference type="SUPFAM" id="SSF50118">
    <property type="entry name" value="Cell growth inhibitor/plasmid maintenance toxic component"/>
    <property type="match status" value="1"/>
</dbReference>
<evidence type="ECO:0000313" key="1">
    <source>
        <dbReference type="EMBL" id="MBC3177769.1"/>
    </source>
</evidence>
<dbReference type="EMBL" id="JACMYE010000001">
    <property type="protein sequence ID" value="MBC3177769.1"/>
    <property type="molecule type" value="Genomic_DNA"/>
</dbReference>
<organism evidence="2 3">
    <name type="scientific">Corynebacterium lujinxingii</name>
    <dbReference type="NCBI Taxonomy" id="2763010"/>
    <lineage>
        <taxon>Bacteria</taxon>
        <taxon>Bacillati</taxon>
        <taxon>Actinomycetota</taxon>
        <taxon>Actinomycetes</taxon>
        <taxon>Mycobacteriales</taxon>
        <taxon>Corynebacteriaceae</taxon>
        <taxon>Corynebacterium</taxon>
    </lineage>
</organism>
<keyword evidence="4" id="KW-1185">Reference proteome</keyword>
<dbReference type="EMBL" id="CP061032">
    <property type="protein sequence ID" value="QNP91381.1"/>
    <property type="molecule type" value="Genomic_DNA"/>
</dbReference>
<gene>
    <name evidence="1" type="ORF">H7348_00345</name>
    <name evidence="2" type="ORF">IAU68_08855</name>
</gene>
<protein>
    <submittedName>
        <fullName evidence="2">Type II toxin-antitoxin system PemK/MazF family toxin</fullName>
    </submittedName>
</protein>
<evidence type="ECO:0000313" key="4">
    <source>
        <dbReference type="Proteomes" id="UP000642876"/>
    </source>
</evidence>
<evidence type="ECO:0000313" key="2">
    <source>
        <dbReference type="EMBL" id="QNP91381.1"/>
    </source>
</evidence>
<reference evidence="3 4" key="1">
    <citation type="submission" date="2020-08" db="EMBL/GenBank/DDBJ databases">
        <title>novel species in genus Corynebacterium.</title>
        <authorList>
            <person name="Zhang G."/>
        </authorList>
    </citation>
    <scope>NUCLEOTIDE SEQUENCE [LARGE SCALE GENOMIC DNA]</scope>
    <source>
        <strain evidence="3 4">zg-917</strain>
        <strain evidence="2">Zg-917</strain>
    </source>
</reference>
<dbReference type="GO" id="GO:0003677">
    <property type="term" value="F:DNA binding"/>
    <property type="evidence" value="ECO:0007669"/>
    <property type="project" value="InterPro"/>
</dbReference>
<sequence>MLNERLTNQIQKRRTRAPKLAVRPTRSIARSIYYAPDMDGAAEPGEVVWVTVPSHPPKQRSMLVVGRERHDVLGLLISPDTEHEHDERWFEIGPGDWESSGRPCWVRVDKTLVVAEADVHRRGTSVPPRRFQRVANTLRERFDWS</sequence>
<evidence type="ECO:0000313" key="3">
    <source>
        <dbReference type="Proteomes" id="UP000516235"/>
    </source>
</evidence>
<dbReference type="Proteomes" id="UP000642876">
    <property type="component" value="Unassembled WGS sequence"/>
</dbReference>
<name>A0A7H0K265_9CORY</name>
<proteinExistence type="predicted"/>
<dbReference type="Proteomes" id="UP000516235">
    <property type="component" value="Chromosome"/>
</dbReference>
<dbReference type="KEGG" id="cluj:IAU68_08855"/>
<dbReference type="AlphaFoldDB" id="A0A7H0K265"/>
<dbReference type="InterPro" id="IPR003477">
    <property type="entry name" value="PemK-like"/>
</dbReference>
<dbReference type="Pfam" id="PF02452">
    <property type="entry name" value="PemK_toxin"/>
    <property type="match status" value="1"/>
</dbReference>
<accession>A0A7H0K265</accession>